<evidence type="ECO:0000313" key="7">
    <source>
        <dbReference type="Proteomes" id="UP000663879"/>
    </source>
</evidence>
<keyword evidence="1" id="KW-0479">Metal-binding</keyword>
<evidence type="ECO:0000256" key="4">
    <source>
        <dbReference type="PROSITE-ProRule" id="PRU00134"/>
    </source>
</evidence>
<dbReference type="PANTHER" id="PTHR46533:SF1">
    <property type="entry name" value="ZINC FINGER MYND DOMAIN-CONTAINING PROTEIN 12"/>
    <property type="match status" value="1"/>
</dbReference>
<evidence type="ECO:0000256" key="2">
    <source>
        <dbReference type="ARBA" id="ARBA00022771"/>
    </source>
</evidence>
<evidence type="ECO:0000256" key="1">
    <source>
        <dbReference type="ARBA" id="ARBA00022723"/>
    </source>
</evidence>
<sequence>MSKKSNNIVYPLAFPKGTKYLCELCQKPANKICERCRVTYYCDTEHQQTDWFGIHEKICQSLIPLRVPLPFLPSEEERKKRDEDLKNKKLQLIEYTRSIAQRYLFEGDYQRAIPGAMTSLKLVIEMFGLKSVDLVPSYLILGEASQGLGNLSQAQEYLSQAEWTVIKSPDCPLPILSKLYRNIAMLQIAKGDFDQALRNLANDVYYASEEFGTENYQVSGGYFLIANIFFKQGKMDVADSLYRQVVTMWHAHLRQVVNKKTEISELDTILGKKDEDDRDTETLDKFKVQDTERSNELASEAEAKKVLYSIYEIRRNETTPDNQELTKIEHCLSMVHFLAKEYDKVQNYTDLLESKKDLDEILRSELQRVIYFIRMK</sequence>
<reference evidence="6" key="1">
    <citation type="submission" date="2021-02" db="EMBL/GenBank/DDBJ databases">
        <authorList>
            <person name="Nowell W R."/>
        </authorList>
    </citation>
    <scope>NUCLEOTIDE SEQUENCE</scope>
    <source>
        <strain evidence="6">Ploen Becks lab</strain>
    </source>
</reference>
<feature type="domain" description="MYND-type" evidence="5">
    <location>
        <begin position="22"/>
        <end position="59"/>
    </location>
</feature>
<gene>
    <name evidence="6" type="ORF">OXX778_LOCUS6629</name>
</gene>
<evidence type="ECO:0000313" key="6">
    <source>
        <dbReference type="EMBL" id="CAF0804196.1"/>
    </source>
</evidence>
<dbReference type="EMBL" id="CAJNOC010000798">
    <property type="protein sequence ID" value="CAF0804196.1"/>
    <property type="molecule type" value="Genomic_DNA"/>
</dbReference>
<comment type="caution">
    <text evidence="6">The sequence shown here is derived from an EMBL/GenBank/DDBJ whole genome shotgun (WGS) entry which is preliminary data.</text>
</comment>
<dbReference type="PROSITE" id="PS50865">
    <property type="entry name" value="ZF_MYND_2"/>
    <property type="match status" value="1"/>
</dbReference>
<dbReference type="Gene3D" id="1.25.40.10">
    <property type="entry name" value="Tetratricopeptide repeat domain"/>
    <property type="match status" value="1"/>
</dbReference>
<dbReference type="SUPFAM" id="SSF48452">
    <property type="entry name" value="TPR-like"/>
    <property type="match status" value="1"/>
</dbReference>
<dbReference type="Pfam" id="PF13181">
    <property type="entry name" value="TPR_8"/>
    <property type="match status" value="1"/>
</dbReference>
<protein>
    <recommendedName>
        <fullName evidence="5">MYND-type domain-containing protein</fullName>
    </recommendedName>
</protein>
<dbReference type="Proteomes" id="UP000663879">
    <property type="component" value="Unassembled WGS sequence"/>
</dbReference>
<evidence type="ECO:0000256" key="3">
    <source>
        <dbReference type="ARBA" id="ARBA00022833"/>
    </source>
</evidence>
<dbReference type="AlphaFoldDB" id="A0A813SZY8"/>
<dbReference type="OrthoDB" id="3174329at2759"/>
<dbReference type="InterPro" id="IPR053248">
    <property type="entry name" value="Zinc_finger_MYND_domain"/>
</dbReference>
<keyword evidence="3" id="KW-0862">Zinc</keyword>
<evidence type="ECO:0000259" key="5">
    <source>
        <dbReference type="PROSITE" id="PS50865"/>
    </source>
</evidence>
<proteinExistence type="predicted"/>
<dbReference type="GO" id="GO:0008270">
    <property type="term" value="F:zinc ion binding"/>
    <property type="evidence" value="ECO:0007669"/>
    <property type="project" value="UniProtKB-KW"/>
</dbReference>
<dbReference type="SUPFAM" id="SSF144232">
    <property type="entry name" value="HIT/MYND zinc finger-like"/>
    <property type="match status" value="1"/>
</dbReference>
<dbReference type="InterPro" id="IPR002893">
    <property type="entry name" value="Znf_MYND"/>
</dbReference>
<dbReference type="PROSITE" id="PS01360">
    <property type="entry name" value="ZF_MYND_1"/>
    <property type="match status" value="1"/>
</dbReference>
<dbReference type="Pfam" id="PF01753">
    <property type="entry name" value="zf-MYND"/>
    <property type="match status" value="1"/>
</dbReference>
<dbReference type="PANTHER" id="PTHR46533">
    <property type="entry name" value="ZINC FINGER MYND DOMAIN-CONTAINING PROTEIN 12"/>
    <property type="match status" value="1"/>
</dbReference>
<dbReference type="InterPro" id="IPR011990">
    <property type="entry name" value="TPR-like_helical_dom_sf"/>
</dbReference>
<dbReference type="Gene3D" id="6.10.140.2220">
    <property type="match status" value="1"/>
</dbReference>
<keyword evidence="7" id="KW-1185">Reference proteome</keyword>
<name>A0A813SZY8_9BILA</name>
<accession>A0A813SZY8</accession>
<keyword evidence="2 4" id="KW-0863">Zinc-finger</keyword>
<organism evidence="6 7">
    <name type="scientific">Brachionus calyciflorus</name>
    <dbReference type="NCBI Taxonomy" id="104777"/>
    <lineage>
        <taxon>Eukaryota</taxon>
        <taxon>Metazoa</taxon>
        <taxon>Spiralia</taxon>
        <taxon>Gnathifera</taxon>
        <taxon>Rotifera</taxon>
        <taxon>Eurotatoria</taxon>
        <taxon>Monogononta</taxon>
        <taxon>Pseudotrocha</taxon>
        <taxon>Ploima</taxon>
        <taxon>Brachionidae</taxon>
        <taxon>Brachionus</taxon>
    </lineage>
</organism>
<dbReference type="InterPro" id="IPR019734">
    <property type="entry name" value="TPR_rpt"/>
</dbReference>